<dbReference type="GO" id="GO:0016740">
    <property type="term" value="F:transferase activity"/>
    <property type="evidence" value="ECO:0007669"/>
    <property type="project" value="UniProtKB-KW"/>
</dbReference>
<protein>
    <recommendedName>
        <fullName evidence="2">Methyltransferase domain-containing protein</fullName>
    </recommendedName>
</protein>
<dbReference type="PANTHER" id="PTHR43861">
    <property type="entry name" value="TRANS-ACONITATE 2-METHYLTRANSFERASE-RELATED"/>
    <property type="match status" value="1"/>
</dbReference>
<evidence type="ECO:0000256" key="1">
    <source>
        <dbReference type="ARBA" id="ARBA00022679"/>
    </source>
</evidence>
<dbReference type="Pfam" id="PF13649">
    <property type="entry name" value="Methyltransf_25"/>
    <property type="match status" value="1"/>
</dbReference>
<dbReference type="AlphaFoldDB" id="A0A1F6D1N0"/>
<accession>A0A1F6D1N0</accession>
<dbReference type="CDD" id="cd02440">
    <property type="entry name" value="AdoMet_MTases"/>
    <property type="match status" value="1"/>
</dbReference>
<dbReference type="SUPFAM" id="SSF53335">
    <property type="entry name" value="S-adenosyl-L-methionine-dependent methyltransferases"/>
    <property type="match status" value="1"/>
</dbReference>
<dbReference type="Gene3D" id="3.40.50.150">
    <property type="entry name" value="Vaccinia Virus protein VP39"/>
    <property type="match status" value="1"/>
</dbReference>
<sequence length="230" mass="25901">MQNLPTAETYAKEATYMPWGILVREIIEYVVENVPQGGTVLDLLCGTGYLLGELQQKRPDISFVGVDLESEFIEYAKKRYPGIGFVVGDAMTWGGDRTFDSVLCTGGLHHLSYEKQEEFIRKISQLVKPEGFAIVGDPYIDSYTNENERKAAATKLGNEYLAATMHNGAPDDVIKATASLIENDVLLVEFKDSLENVEPYFKKAFSSVEKHKTWPKADTQYGDYYFVLRK</sequence>
<evidence type="ECO:0000259" key="2">
    <source>
        <dbReference type="Pfam" id="PF13649"/>
    </source>
</evidence>
<feature type="domain" description="Methyltransferase" evidence="2">
    <location>
        <begin position="40"/>
        <end position="131"/>
    </location>
</feature>
<dbReference type="EMBL" id="MFLC01000008">
    <property type="protein sequence ID" value="OGG55230.1"/>
    <property type="molecule type" value="Genomic_DNA"/>
</dbReference>
<gene>
    <name evidence="3" type="ORF">A3D62_01425</name>
</gene>
<dbReference type="Proteomes" id="UP000177659">
    <property type="component" value="Unassembled WGS sequence"/>
</dbReference>
<proteinExistence type="predicted"/>
<keyword evidence="1" id="KW-0808">Transferase</keyword>
<reference evidence="3 4" key="1">
    <citation type="journal article" date="2016" name="Nat. Commun.">
        <title>Thousands of microbial genomes shed light on interconnected biogeochemical processes in an aquifer system.</title>
        <authorList>
            <person name="Anantharaman K."/>
            <person name="Brown C.T."/>
            <person name="Hug L.A."/>
            <person name="Sharon I."/>
            <person name="Castelle C.J."/>
            <person name="Probst A.J."/>
            <person name="Thomas B.C."/>
            <person name="Singh A."/>
            <person name="Wilkins M.J."/>
            <person name="Karaoz U."/>
            <person name="Brodie E.L."/>
            <person name="Williams K.H."/>
            <person name="Hubbard S.S."/>
            <person name="Banfield J.F."/>
        </authorList>
    </citation>
    <scope>NUCLEOTIDE SEQUENCE [LARGE SCALE GENOMIC DNA]</scope>
</reference>
<dbReference type="InterPro" id="IPR029063">
    <property type="entry name" value="SAM-dependent_MTases_sf"/>
</dbReference>
<evidence type="ECO:0000313" key="3">
    <source>
        <dbReference type="EMBL" id="OGG55230.1"/>
    </source>
</evidence>
<organism evidence="3 4">
    <name type="scientific">Candidatus Kaiserbacteria bacterium RIFCSPHIGHO2_02_FULL_49_11</name>
    <dbReference type="NCBI Taxonomy" id="1798489"/>
    <lineage>
        <taxon>Bacteria</taxon>
        <taxon>Candidatus Kaiseribacteriota</taxon>
    </lineage>
</organism>
<name>A0A1F6D1N0_9BACT</name>
<comment type="caution">
    <text evidence="3">The sequence shown here is derived from an EMBL/GenBank/DDBJ whole genome shotgun (WGS) entry which is preliminary data.</text>
</comment>
<dbReference type="InterPro" id="IPR041698">
    <property type="entry name" value="Methyltransf_25"/>
</dbReference>
<evidence type="ECO:0000313" key="4">
    <source>
        <dbReference type="Proteomes" id="UP000177659"/>
    </source>
</evidence>